<organism evidence="1 2">
    <name type="scientific">Antarcticirhabdus aurantiaca</name>
    <dbReference type="NCBI Taxonomy" id="2606717"/>
    <lineage>
        <taxon>Bacteria</taxon>
        <taxon>Pseudomonadati</taxon>
        <taxon>Pseudomonadota</taxon>
        <taxon>Alphaproteobacteria</taxon>
        <taxon>Hyphomicrobiales</taxon>
        <taxon>Aurantimonadaceae</taxon>
        <taxon>Antarcticirhabdus</taxon>
    </lineage>
</organism>
<keyword evidence="1" id="KW-0238">DNA-binding</keyword>
<keyword evidence="2" id="KW-1185">Reference proteome</keyword>
<dbReference type="Proteomes" id="UP001163223">
    <property type="component" value="Chromosome"/>
</dbReference>
<protein>
    <submittedName>
        <fullName evidence="1">LacI family DNA-binding transcriptional regulator</fullName>
    </submittedName>
</protein>
<gene>
    <name evidence="1" type="ORF">OXU80_01695</name>
</gene>
<name>A0ACD4NPU0_9HYPH</name>
<sequence length="357" mass="37974">MSRNDTDRPPTLGDLAKAAGVSKGTASNVFNRPDIVRAEVRERVLEVARSINYAGPDPKGRLLGTGRVNAIGVATTEPLAYFFDDPFARILMKGIAEACDAEGLGVSLISASDEADLAWNMHSALVDGFVLFCLTGAQKLIAQSRERRLPFVALDFGDAGDTLSAISIDNIAASRRLARHLLDLGHRRFAVLAMDFDNEGVGRATMAQVEAAIYTTSRDRVIGTFRELEAAGIDTAGVPIFETTGEDATVGAALEEIFATGPAPTALIAQSDRIALLALDWLTARGIAVPGDVSLVGFDGVPEGEASDPPLTTMRQPIAELGRRAVRAIVERPTEIWRETLDTELVVRGSTAPPPPS</sequence>
<accession>A0ACD4NPU0</accession>
<reference evidence="1" key="1">
    <citation type="submission" date="2022-11" db="EMBL/GenBank/DDBJ databases">
        <title>beta-Carotene-producing bacterium, Jeongeuplla avenae sp. nov., alleviates the salt stress of Arabidopsis seedlings.</title>
        <authorList>
            <person name="Jiang L."/>
            <person name="Lee J."/>
        </authorList>
    </citation>
    <scope>NUCLEOTIDE SEQUENCE</scope>
    <source>
        <strain evidence="1">DY_R2A_6</strain>
    </source>
</reference>
<proteinExistence type="predicted"/>
<evidence type="ECO:0000313" key="1">
    <source>
        <dbReference type="EMBL" id="WAJ28990.1"/>
    </source>
</evidence>
<evidence type="ECO:0000313" key="2">
    <source>
        <dbReference type="Proteomes" id="UP001163223"/>
    </source>
</evidence>
<dbReference type="EMBL" id="CP113520">
    <property type="protein sequence ID" value="WAJ28990.1"/>
    <property type="molecule type" value="Genomic_DNA"/>
</dbReference>